<gene>
    <name evidence="2" type="ORF">NDU88_006850</name>
</gene>
<evidence type="ECO:0000313" key="3">
    <source>
        <dbReference type="Proteomes" id="UP001066276"/>
    </source>
</evidence>
<sequence>MLLDGETRCGSQAEATNLGSAGRDVRPLSPSEESRGSASASASNQEVHQSRARGVARERSAQCEVPQKTSVCSPAMQAATCCMRWHEEAVLHQTAQEQSFTRQRGGSPDWGKPSGPKTEVVQEQSSTKSTTEQGPELSQA</sequence>
<evidence type="ECO:0000313" key="2">
    <source>
        <dbReference type="EMBL" id="KAJ1190111.1"/>
    </source>
</evidence>
<feature type="region of interest" description="Disordered" evidence="1">
    <location>
        <begin position="94"/>
        <end position="140"/>
    </location>
</feature>
<feature type="region of interest" description="Disordered" evidence="1">
    <location>
        <begin position="1"/>
        <end position="73"/>
    </location>
</feature>
<keyword evidence="3" id="KW-1185">Reference proteome</keyword>
<name>A0AAV7UN80_PLEWA</name>
<feature type="compositionally biased region" description="Polar residues" evidence="1">
    <location>
        <begin position="9"/>
        <end position="19"/>
    </location>
</feature>
<dbReference type="AlphaFoldDB" id="A0AAV7UN80"/>
<proteinExistence type="predicted"/>
<dbReference type="EMBL" id="JANPWB010000005">
    <property type="protein sequence ID" value="KAJ1190111.1"/>
    <property type="molecule type" value="Genomic_DNA"/>
</dbReference>
<evidence type="ECO:0000256" key="1">
    <source>
        <dbReference type="SAM" id="MobiDB-lite"/>
    </source>
</evidence>
<feature type="compositionally biased region" description="Polar residues" evidence="1">
    <location>
        <begin position="121"/>
        <end position="140"/>
    </location>
</feature>
<organism evidence="2 3">
    <name type="scientific">Pleurodeles waltl</name>
    <name type="common">Iberian ribbed newt</name>
    <dbReference type="NCBI Taxonomy" id="8319"/>
    <lineage>
        <taxon>Eukaryota</taxon>
        <taxon>Metazoa</taxon>
        <taxon>Chordata</taxon>
        <taxon>Craniata</taxon>
        <taxon>Vertebrata</taxon>
        <taxon>Euteleostomi</taxon>
        <taxon>Amphibia</taxon>
        <taxon>Batrachia</taxon>
        <taxon>Caudata</taxon>
        <taxon>Salamandroidea</taxon>
        <taxon>Salamandridae</taxon>
        <taxon>Pleurodelinae</taxon>
        <taxon>Pleurodeles</taxon>
    </lineage>
</organism>
<reference evidence="2" key="1">
    <citation type="journal article" date="2022" name="bioRxiv">
        <title>Sequencing and chromosome-scale assembly of the giantPleurodeles waltlgenome.</title>
        <authorList>
            <person name="Brown T."/>
            <person name="Elewa A."/>
            <person name="Iarovenko S."/>
            <person name="Subramanian E."/>
            <person name="Araus A.J."/>
            <person name="Petzold A."/>
            <person name="Susuki M."/>
            <person name="Suzuki K.-i.T."/>
            <person name="Hayashi T."/>
            <person name="Toyoda A."/>
            <person name="Oliveira C."/>
            <person name="Osipova E."/>
            <person name="Leigh N.D."/>
            <person name="Simon A."/>
            <person name="Yun M.H."/>
        </authorList>
    </citation>
    <scope>NUCLEOTIDE SEQUENCE</scope>
    <source>
        <strain evidence="2">20211129_DDA</strain>
        <tissue evidence="2">Liver</tissue>
    </source>
</reference>
<comment type="caution">
    <text evidence="2">The sequence shown here is derived from an EMBL/GenBank/DDBJ whole genome shotgun (WGS) entry which is preliminary data.</text>
</comment>
<protein>
    <submittedName>
        <fullName evidence="2">Uncharacterized protein</fullName>
    </submittedName>
</protein>
<feature type="compositionally biased region" description="Polar residues" evidence="1">
    <location>
        <begin position="94"/>
        <end position="104"/>
    </location>
</feature>
<dbReference type="Proteomes" id="UP001066276">
    <property type="component" value="Chromosome 3_1"/>
</dbReference>
<accession>A0AAV7UN80</accession>